<keyword evidence="1 2" id="KW-0129">CBS domain</keyword>
<dbReference type="Gene3D" id="3.30.1340.30">
    <property type="match status" value="1"/>
</dbReference>
<dbReference type="InterPro" id="IPR007055">
    <property type="entry name" value="BON_dom"/>
</dbReference>
<evidence type="ECO:0000256" key="1">
    <source>
        <dbReference type="ARBA" id="ARBA00023122"/>
    </source>
</evidence>
<dbReference type="SUPFAM" id="SSF54631">
    <property type="entry name" value="CBS-domain pair"/>
    <property type="match status" value="1"/>
</dbReference>
<proteinExistence type="predicted"/>
<evidence type="ECO:0000313" key="6">
    <source>
        <dbReference type="Proteomes" id="UP000199063"/>
    </source>
</evidence>
<protein>
    <submittedName>
        <fullName evidence="5">BON domain-containing protein</fullName>
    </submittedName>
</protein>
<evidence type="ECO:0000259" key="4">
    <source>
        <dbReference type="PROSITE" id="PS51371"/>
    </source>
</evidence>
<dbReference type="Pfam" id="PF04972">
    <property type="entry name" value="BON"/>
    <property type="match status" value="1"/>
</dbReference>
<evidence type="ECO:0000259" key="3">
    <source>
        <dbReference type="PROSITE" id="PS50914"/>
    </source>
</evidence>
<feature type="domain" description="CBS" evidence="4">
    <location>
        <begin position="10"/>
        <end position="66"/>
    </location>
</feature>
<evidence type="ECO:0000313" key="5">
    <source>
        <dbReference type="EMBL" id="SDN07667.1"/>
    </source>
</evidence>
<dbReference type="InterPro" id="IPR000644">
    <property type="entry name" value="CBS_dom"/>
</dbReference>
<dbReference type="RefSeq" id="WP_093658597.1">
    <property type="nucleotide sequence ID" value="NZ_FNHI01000018.1"/>
</dbReference>
<dbReference type="InterPro" id="IPR051257">
    <property type="entry name" value="Diverse_CBS-Domain"/>
</dbReference>
<dbReference type="SMART" id="SM00116">
    <property type="entry name" value="CBS"/>
    <property type="match status" value="2"/>
</dbReference>
<dbReference type="PROSITE" id="PS51371">
    <property type="entry name" value="CBS"/>
    <property type="match status" value="2"/>
</dbReference>
<dbReference type="CDD" id="cd04586">
    <property type="entry name" value="CBS_pair_BON_assoc"/>
    <property type="match status" value="1"/>
</dbReference>
<keyword evidence="6" id="KW-1185">Reference proteome</keyword>
<dbReference type="InterPro" id="IPR046342">
    <property type="entry name" value="CBS_dom_sf"/>
</dbReference>
<feature type="domain" description="CBS" evidence="4">
    <location>
        <begin position="95"/>
        <end position="151"/>
    </location>
</feature>
<dbReference type="EMBL" id="FNHI01000018">
    <property type="protein sequence ID" value="SDN07667.1"/>
    <property type="molecule type" value="Genomic_DNA"/>
</dbReference>
<dbReference type="AlphaFoldDB" id="A0A1G9YF40"/>
<accession>A0A1G9YF40</accession>
<organism evidence="5 6">
    <name type="scientific">Streptomyces wuyuanensis</name>
    <dbReference type="NCBI Taxonomy" id="1196353"/>
    <lineage>
        <taxon>Bacteria</taxon>
        <taxon>Bacillati</taxon>
        <taxon>Actinomycetota</taxon>
        <taxon>Actinomycetes</taxon>
        <taxon>Kitasatosporales</taxon>
        <taxon>Streptomycetaceae</taxon>
        <taxon>Streptomyces</taxon>
    </lineage>
</organism>
<dbReference type="GeneID" id="40832259"/>
<dbReference type="PANTHER" id="PTHR43080:SF29">
    <property type="entry name" value="OS02G0818000 PROTEIN"/>
    <property type="match status" value="1"/>
</dbReference>
<dbReference type="PANTHER" id="PTHR43080">
    <property type="entry name" value="CBS DOMAIN-CONTAINING PROTEIN CBSX3, MITOCHONDRIAL"/>
    <property type="match status" value="1"/>
</dbReference>
<reference evidence="6" key="1">
    <citation type="submission" date="2016-10" db="EMBL/GenBank/DDBJ databases">
        <authorList>
            <person name="Varghese N."/>
            <person name="Submissions S."/>
        </authorList>
    </citation>
    <scope>NUCLEOTIDE SEQUENCE [LARGE SCALE GENOMIC DNA]</scope>
    <source>
        <strain evidence="6">CGMCC 4.7042</strain>
    </source>
</reference>
<dbReference type="OrthoDB" id="2111978at2"/>
<dbReference type="Pfam" id="PF00571">
    <property type="entry name" value="CBS"/>
    <property type="match status" value="2"/>
</dbReference>
<gene>
    <name evidence="5" type="ORF">SAMN05444921_118110</name>
</gene>
<name>A0A1G9YF40_9ACTN</name>
<dbReference type="Proteomes" id="UP000199063">
    <property type="component" value="Unassembled WGS sequence"/>
</dbReference>
<dbReference type="Gene3D" id="3.10.580.10">
    <property type="entry name" value="CBS-domain"/>
    <property type="match status" value="1"/>
</dbReference>
<sequence>MRHSKIAGLMVRNVVAVPPESSFKQIAGLLDEHRISGVPVVDPERRVIGVVSETDLVLRRPVPAPEWEAAAGAKTELVAGSPDRDGPAPTAADLMSSPAVTVDVEETVAGAARTMAGHRVERLPVVDRERRLVGMVTRRDLLQVFLRPDAEIRKEIVEELFENTLWLPPGKLAVHVVEGVVTLEGELERLGDVLVAVQLVRQTDGVIAVVDRLRYVFDDTPVGRATGPAGEARRRKAVGERSP</sequence>
<dbReference type="PROSITE" id="PS50914">
    <property type="entry name" value="BON"/>
    <property type="match status" value="1"/>
</dbReference>
<evidence type="ECO:0000256" key="2">
    <source>
        <dbReference type="PROSITE-ProRule" id="PRU00703"/>
    </source>
</evidence>
<dbReference type="InterPro" id="IPR017080">
    <property type="entry name" value="UCP036990_CBS_BON"/>
</dbReference>
<dbReference type="PIRSF" id="PIRSF036990">
    <property type="entry name" value="UCP036990_CBS_BON"/>
    <property type="match status" value="1"/>
</dbReference>
<dbReference type="STRING" id="1196353.SAMN05444921_118110"/>
<feature type="domain" description="BON" evidence="3">
    <location>
        <begin position="148"/>
        <end position="217"/>
    </location>
</feature>